<dbReference type="AlphaFoldDB" id="A0A348B6D4"/>
<sequence>MFEVNGSYVVKIPRIPNGKLRKEACVMRELYEVGIAPRPVLYSSEPEVLIYEKVDGVTAAELSDLKAMREHSDEVASVLELVHSSQVNCDIPRYDSQSWRGWIKQTYSTLISRASSVLDPKVTVCVTDVLHRFLVDRSNFEFNAKFIHGDIDPRNLIVNQMGNLLALIDWGEAMIGDPALDYAGTFFDRVLGEAVLKTQREEPPSEMLKRVMFYVTTVPLYKVVYGLEMNDFPMVEQGVTELSKALEGFN</sequence>
<gene>
    <name evidence="3" type="ORF">GCM10007116_14420</name>
    <name evidence="2" type="ORF">HS1genome_2125</name>
</gene>
<evidence type="ECO:0000313" key="3">
    <source>
        <dbReference type="EMBL" id="GGT97972.1"/>
    </source>
</evidence>
<evidence type="ECO:0000313" key="4">
    <source>
        <dbReference type="Proteomes" id="UP000276741"/>
    </source>
</evidence>
<dbReference type="Proteomes" id="UP000616143">
    <property type="component" value="Unassembled WGS sequence"/>
</dbReference>
<protein>
    <recommendedName>
        <fullName evidence="1">Aminoglycoside phosphotransferase domain-containing protein</fullName>
    </recommendedName>
</protein>
<dbReference type="EMBL" id="AP018553">
    <property type="protein sequence ID" value="BBD73736.1"/>
    <property type="molecule type" value="Genomic_DNA"/>
</dbReference>
<evidence type="ECO:0000259" key="1">
    <source>
        <dbReference type="Pfam" id="PF01636"/>
    </source>
</evidence>
<keyword evidence="4" id="KW-1185">Reference proteome</keyword>
<reference evidence="3" key="1">
    <citation type="journal article" date="2014" name="Int. J. Syst. Evol. Microbiol.">
        <title>Complete genome sequence of Corynebacterium casei LMG S-19264T (=DSM 44701T), isolated from a smear-ripened cheese.</title>
        <authorList>
            <consortium name="US DOE Joint Genome Institute (JGI-PGF)"/>
            <person name="Walter F."/>
            <person name="Albersmeier A."/>
            <person name="Kalinowski J."/>
            <person name="Ruckert C."/>
        </authorList>
    </citation>
    <scope>NUCLEOTIDE SEQUENCE</scope>
    <source>
        <strain evidence="3">JCM 31740</strain>
    </source>
</reference>
<dbReference type="EMBL" id="BMQS01000012">
    <property type="protein sequence ID" value="GGT97972.1"/>
    <property type="molecule type" value="Genomic_DNA"/>
</dbReference>
<reference evidence="4" key="2">
    <citation type="submission" date="2018-04" db="EMBL/GenBank/DDBJ databases">
        <title>Complete genome sequence of Sulfodiicoccus acidiphilus strain HS-1.</title>
        <authorList>
            <person name="Sakai H.D."/>
            <person name="Kurosawa N."/>
        </authorList>
    </citation>
    <scope>NUCLEOTIDE SEQUENCE [LARGE SCALE GENOMIC DNA]</scope>
    <source>
        <strain evidence="4">HS-1</strain>
    </source>
</reference>
<name>A0A348B6D4_9CREN</name>
<feature type="domain" description="Aminoglycoside phosphotransferase" evidence="1">
    <location>
        <begin position="5"/>
        <end position="193"/>
    </location>
</feature>
<dbReference type="PANTHER" id="PTHR21310">
    <property type="entry name" value="AMINOGLYCOSIDE PHOSPHOTRANSFERASE-RELATED-RELATED"/>
    <property type="match status" value="1"/>
</dbReference>
<dbReference type="SUPFAM" id="SSF56112">
    <property type="entry name" value="Protein kinase-like (PK-like)"/>
    <property type="match status" value="1"/>
</dbReference>
<dbReference type="Gene3D" id="3.90.1200.10">
    <property type="match status" value="1"/>
</dbReference>
<accession>A0A348B6D4</accession>
<organism evidence="2 4">
    <name type="scientific">Sulfodiicoccus acidiphilus</name>
    <dbReference type="NCBI Taxonomy" id="1670455"/>
    <lineage>
        <taxon>Archaea</taxon>
        <taxon>Thermoproteota</taxon>
        <taxon>Thermoprotei</taxon>
        <taxon>Sulfolobales</taxon>
        <taxon>Sulfolobaceae</taxon>
        <taxon>Sulfodiicoccus</taxon>
    </lineage>
</organism>
<evidence type="ECO:0000313" key="2">
    <source>
        <dbReference type="EMBL" id="BBD73736.1"/>
    </source>
</evidence>
<dbReference type="Proteomes" id="UP000276741">
    <property type="component" value="Chromosome"/>
</dbReference>
<dbReference type="InterPro" id="IPR002575">
    <property type="entry name" value="Aminoglycoside_PTrfase"/>
</dbReference>
<reference evidence="3" key="4">
    <citation type="submission" date="2020-09" db="EMBL/GenBank/DDBJ databases">
        <authorList>
            <person name="Sun Q."/>
            <person name="Ohkuma M."/>
        </authorList>
    </citation>
    <scope>NUCLEOTIDE SEQUENCE</scope>
    <source>
        <strain evidence="3">JCM 31740</strain>
    </source>
</reference>
<dbReference type="InterPro" id="IPR051678">
    <property type="entry name" value="AGP_Transferase"/>
</dbReference>
<proteinExistence type="predicted"/>
<reference evidence="2" key="3">
    <citation type="journal article" date="2019" name="BMC Res. Notes">
        <title>Complete genome sequence of the Sulfodiicoccus acidiphilus strain HS-1T, the first crenarchaeon that lacks polB3, isolated from an acidic hot spring in Ohwaku-dani, Hakone, Japan.</title>
        <authorList>
            <person name="Sakai H.D."/>
            <person name="Kurosawa N."/>
        </authorList>
    </citation>
    <scope>NUCLEOTIDE SEQUENCE</scope>
    <source>
        <strain evidence="2">HS-1</strain>
    </source>
</reference>
<dbReference type="KEGG" id="sacd:HS1genome_2125"/>
<dbReference type="Pfam" id="PF01636">
    <property type="entry name" value="APH"/>
    <property type="match status" value="1"/>
</dbReference>
<dbReference type="InterPro" id="IPR011009">
    <property type="entry name" value="Kinase-like_dom_sf"/>
</dbReference>
<dbReference type="PANTHER" id="PTHR21310:SF15">
    <property type="entry name" value="AMINOGLYCOSIDE PHOSPHOTRANSFERASE DOMAIN-CONTAINING PROTEIN"/>
    <property type="match status" value="1"/>
</dbReference>